<feature type="region of interest" description="Disordered" evidence="1">
    <location>
        <begin position="78"/>
        <end position="175"/>
    </location>
</feature>
<feature type="compositionally biased region" description="Low complexity" evidence="1">
    <location>
        <begin position="13"/>
        <end position="33"/>
    </location>
</feature>
<feature type="compositionally biased region" description="Polar residues" evidence="1">
    <location>
        <begin position="643"/>
        <end position="657"/>
    </location>
</feature>
<feature type="compositionally biased region" description="Low complexity" evidence="1">
    <location>
        <begin position="206"/>
        <end position="219"/>
    </location>
</feature>
<feature type="compositionally biased region" description="Polar residues" evidence="1">
    <location>
        <begin position="881"/>
        <end position="903"/>
    </location>
</feature>
<evidence type="ECO:0000313" key="3">
    <source>
        <dbReference type="Proteomes" id="UP000053477"/>
    </source>
</evidence>
<feature type="compositionally biased region" description="Polar residues" evidence="1">
    <location>
        <begin position="393"/>
        <end position="412"/>
    </location>
</feature>
<feature type="compositionally biased region" description="Low complexity" evidence="1">
    <location>
        <begin position="104"/>
        <end position="115"/>
    </location>
</feature>
<feature type="region of interest" description="Disordered" evidence="1">
    <location>
        <begin position="1"/>
        <end position="60"/>
    </location>
</feature>
<feature type="region of interest" description="Disordered" evidence="1">
    <location>
        <begin position="388"/>
        <end position="507"/>
    </location>
</feature>
<dbReference type="Proteomes" id="UP000053477">
    <property type="component" value="Unassembled WGS sequence"/>
</dbReference>
<accession>A0A0H2SFZ0</accession>
<feature type="region of interest" description="Disordered" evidence="1">
    <location>
        <begin position="867"/>
        <end position="903"/>
    </location>
</feature>
<feature type="compositionally biased region" description="Polar residues" evidence="1">
    <location>
        <begin position="757"/>
        <end position="768"/>
    </location>
</feature>
<feature type="region of interest" description="Disordered" evidence="1">
    <location>
        <begin position="945"/>
        <end position="981"/>
    </location>
</feature>
<dbReference type="EMBL" id="KQ085882">
    <property type="protein sequence ID" value="KLO20773.1"/>
    <property type="molecule type" value="Genomic_DNA"/>
</dbReference>
<feature type="compositionally biased region" description="Polar residues" evidence="1">
    <location>
        <begin position="322"/>
        <end position="332"/>
    </location>
</feature>
<dbReference type="AlphaFoldDB" id="A0A0H2SFZ0"/>
<reference evidence="2 3" key="1">
    <citation type="submission" date="2015-04" db="EMBL/GenBank/DDBJ databases">
        <title>Complete genome sequence of Schizopora paradoxa KUC8140, a cosmopolitan wood degrader in East Asia.</title>
        <authorList>
            <consortium name="DOE Joint Genome Institute"/>
            <person name="Min B."/>
            <person name="Park H."/>
            <person name="Jang Y."/>
            <person name="Kim J.-J."/>
            <person name="Kim K.H."/>
            <person name="Pangilinan J."/>
            <person name="Lipzen A."/>
            <person name="Riley R."/>
            <person name="Grigoriev I.V."/>
            <person name="Spatafora J.W."/>
            <person name="Choi I.-G."/>
        </authorList>
    </citation>
    <scope>NUCLEOTIDE SEQUENCE [LARGE SCALE GENOMIC DNA]</scope>
    <source>
        <strain evidence="2 3">KUC8140</strain>
    </source>
</reference>
<feature type="region of interest" description="Disordered" evidence="1">
    <location>
        <begin position="634"/>
        <end position="673"/>
    </location>
</feature>
<feature type="compositionally biased region" description="Basic residues" evidence="1">
    <location>
        <begin position="123"/>
        <end position="141"/>
    </location>
</feature>
<feature type="region of interest" description="Disordered" evidence="1">
    <location>
        <begin position="203"/>
        <end position="225"/>
    </location>
</feature>
<keyword evidence="3" id="KW-1185">Reference proteome</keyword>
<feature type="compositionally biased region" description="Basic and acidic residues" evidence="1">
    <location>
        <begin position="45"/>
        <end position="57"/>
    </location>
</feature>
<feature type="compositionally biased region" description="Pro residues" evidence="1">
    <location>
        <begin position="460"/>
        <end position="469"/>
    </location>
</feature>
<feature type="compositionally biased region" description="Polar residues" evidence="1">
    <location>
        <begin position="478"/>
        <end position="493"/>
    </location>
</feature>
<dbReference type="InParanoid" id="A0A0H2SFZ0"/>
<gene>
    <name evidence="2" type="ORF">SCHPADRAFT_992085</name>
</gene>
<proteinExistence type="predicted"/>
<feature type="region of interest" description="Disordered" evidence="1">
    <location>
        <begin position="747"/>
        <end position="768"/>
    </location>
</feature>
<feature type="compositionally biased region" description="Basic and acidic residues" evidence="1">
    <location>
        <begin position="80"/>
        <end position="91"/>
    </location>
</feature>
<feature type="compositionally biased region" description="Low complexity" evidence="1">
    <location>
        <begin position="420"/>
        <end position="442"/>
    </location>
</feature>
<protein>
    <submittedName>
        <fullName evidence="2">Uncharacterized protein</fullName>
    </submittedName>
</protein>
<name>A0A0H2SFZ0_9AGAM</name>
<evidence type="ECO:0000313" key="2">
    <source>
        <dbReference type="EMBL" id="KLO20773.1"/>
    </source>
</evidence>
<evidence type="ECO:0000256" key="1">
    <source>
        <dbReference type="SAM" id="MobiDB-lite"/>
    </source>
</evidence>
<feature type="compositionally biased region" description="Low complexity" evidence="1">
    <location>
        <begin position="158"/>
        <end position="171"/>
    </location>
</feature>
<sequence length="1068" mass="117841">MKRWMHSQRDHVAVASPSPPFDSFSSAHFSQSSPRAIWSPTGDFPDDKSHLEEDRPQLVDLPAISRLLTGDIDALLEEEERNRSSQEHIPGEIDLEFAFGEQGSSSRSPVNVVPVGLPAPPRGPRKSVPRRSRSKPRRRDRTNHTPPQSSPDSSALESAISSTIMPTSSPSQRSFLGDTQIESEVPLGVEVMKALSENQTYSDNVSLLSSSPSPKSSPSTRVRDTLESGHTFGNLLAASSIADTRTTRSSTLLSSDEKSTSYNIANSVASSPPRYSSSFISSSSVDRRLSPAAKGNLPQLTIHQPIRPLLAHTHSNSRDSDYSQASFSSHDPPSTAHEPRISISSTIYPPSGCESLPPPPPVPHLVSDFAQGRQSTSTYGDSLMSVHQHEQDGLNSTGDGVLSPSSAVSETLSAPRFANPDELSSPEAESSPSDFPFPFGPRSRPRVPKLEEPVIRAPRPIKPPLPSAPKPLFRRSRSAQPSSRKSDSSQLQKEPSPSPSPRPNRFSHTLRASFIPQRQASVDLPPTTNMLNAQERADLIRKSRKLTQMLGETPSPVRGPDDLPDSPVLQNCLLPIIPNRKLHVRGALSVSDAMQFANVVKQAQTQRTHLVPADEEKHPHTPLSPMTFRSSAYVQEDDEDSDGSTSPFQTPSLQSPRSLKDRHGESVARSPVVIDPTDSFMDLAENNHDVERAPSIYTLDESISDLKFADEERRRKRERLNKLHRFLGSKVPAEFVLGPQDVGMPLPPLAPQRESLDASQTSDGENNTLGKTWLKARRRASVAGSAPSKLWSDVERVQENLNDKERSLKVKRAVKMEKMFGEQPPSDLLRKIQTSSPIRSSPKYKEHALAVSAPSSPVVRNVNKSAYRKAKGKKDERPGTAESSTGLLSSQDRIGMMSNTGGHEYQQFSPPMSATYMNYRHSLVSLTNIVNNDDRESLADLHEYLNGRSSRASSRRDVEPPQTSSRRPSLKNERRHSLPLRPSITSLASQYTVSETKIEVSPFEIRRRRAAKLSHFFGVSYRDLFGEVLESLETGVREDEGKGTLTADEVQDLLDQLRKLKQRRDELS</sequence>
<organism evidence="2 3">
    <name type="scientific">Schizopora paradoxa</name>
    <dbReference type="NCBI Taxonomy" id="27342"/>
    <lineage>
        <taxon>Eukaryota</taxon>
        <taxon>Fungi</taxon>
        <taxon>Dikarya</taxon>
        <taxon>Basidiomycota</taxon>
        <taxon>Agaricomycotina</taxon>
        <taxon>Agaricomycetes</taxon>
        <taxon>Hymenochaetales</taxon>
        <taxon>Schizoporaceae</taxon>
        <taxon>Schizopora</taxon>
    </lineage>
</organism>
<feature type="compositionally biased region" description="Polar residues" evidence="1">
    <location>
        <begin position="144"/>
        <end position="156"/>
    </location>
</feature>
<dbReference type="OrthoDB" id="354769at2759"/>
<feature type="region of interest" description="Disordered" evidence="1">
    <location>
        <begin position="313"/>
        <end position="368"/>
    </location>
</feature>